<protein>
    <submittedName>
        <fullName evidence="3">Uncharacterized protein</fullName>
    </submittedName>
</protein>
<accession>A0A4Y9ZFP5</accession>
<proteinExistence type="predicted"/>
<feature type="compositionally biased region" description="Polar residues" evidence="1">
    <location>
        <begin position="26"/>
        <end position="50"/>
    </location>
</feature>
<keyword evidence="4" id="KW-1185">Reference proteome</keyword>
<keyword evidence="2" id="KW-1133">Transmembrane helix</keyword>
<keyword evidence="2" id="KW-0812">Transmembrane</keyword>
<evidence type="ECO:0000256" key="2">
    <source>
        <dbReference type="SAM" id="Phobius"/>
    </source>
</evidence>
<feature type="transmembrane region" description="Helical" evidence="2">
    <location>
        <begin position="278"/>
        <end position="300"/>
    </location>
</feature>
<reference evidence="3 4" key="1">
    <citation type="submission" date="2019-02" db="EMBL/GenBank/DDBJ databases">
        <title>Genome sequencing of the rare red list fungi Dentipellis fragilis.</title>
        <authorList>
            <person name="Buettner E."/>
            <person name="Kellner H."/>
        </authorList>
    </citation>
    <scope>NUCLEOTIDE SEQUENCE [LARGE SCALE GENOMIC DNA]</scope>
    <source>
        <strain evidence="3 4">DSM 105465</strain>
    </source>
</reference>
<dbReference type="OrthoDB" id="3261666at2759"/>
<feature type="region of interest" description="Disordered" evidence="1">
    <location>
        <begin position="1"/>
        <end position="90"/>
    </location>
</feature>
<evidence type="ECO:0000313" key="3">
    <source>
        <dbReference type="EMBL" id="TFY72837.1"/>
    </source>
</evidence>
<name>A0A4Y9ZFP5_9AGAM</name>
<sequence length="444" mass="47895">MAQINYPNPPLAGKPPFATDEPDSVYAQTNQLQPRARPSQENQNARTSAYNHYDQYLDGENRQSGVGALGMGLMNGEMDDDDDDDEPRQGKNAALAAATHSNPAQQPLPLAAPRPGYAAPIAALNLSRPAPTAFLDGRQPSPQMSQLPAALRPSGASAVSGGMQSSVRVPPAAAMMPPAPIAVPSTPHPLPPTMTPIMPVFARPAKAEQRDVKWGPKPIMRSDSEETLIPKGRGGARGDDFWRRFSMIAKEENQKPTSQKESTWLRKTQNGTTRLSRWVWVITFLILACIGLAIGLGWYASHNHPSDPHTVPKAFGGVANEHASETESSSVAGAVVAGSTSLHVSPTHTVARRDSPSPIPPRPAPLTTSSIFRKRSRVWGAFTLSLQTLSHATASDTSTSTVLLTNRCLPETVGDVHPRLGCPSRPLITHPLTYLWKHPWLYPH</sequence>
<gene>
    <name evidence="3" type="ORF">EVG20_g176</name>
</gene>
<feature type="compositionally biased region" description="Acidic residues" evidence="1">
    <location>
        <begin position="77"/>
        <end position="86"/>
    </location>
</feature>
<comment type="caution">
    <text evidence="3">The sequence shown here is derived from an EMBL/GenBank/DDBJ whole genome shotgun (WGS) entry which is preliminary data.</text>
</comment>
<evidence type="ECO:0000256" key="1">
    <source>
        <dbReference type="SAM" id="MobiDB-lite"/>
    </source>
</evidence>
<evidence type="ECO:0000313" key="4">
    <source>
        <dbReference type="Proteomes" id="UP000298327"/>
    </source>
</evidence>
<dbReference type="STRING" id="205917.A0A4Y9ZFP5"/>
<keyword evidence="2" id="KW-0472">Membrane</keyword>
<dbReference type="Proteomes" id="UP000298327">
    <property type="component" value="Unassembled WGS sequence"/>
</dbReference>
<organism evidence="3 4">
    <name type="scientific">Dentipellis fragilis</name>
    <dbReference type="NCBI Taxonomy" id="205917"/>
    <lineage>
        <taxon>Eukaryota</taxon>
        <taxon>Fungi</taxon>
        <taxon>Dikarya</taxon>
        <taxon>Basidiomycota</taxon>
        <taxon>Agaricomycotina</taxon>
        <taxon>Agaricomycetes</taxon>
        <taxon>Russulales</taxon>
        <taxon>Hericiaceae</taxon>
        <taxon>Dentipellis</taxon>
    </lineage>
</organism>
<feature type="region of interest" description="Disordered" evidence="1">
    <location>
        <begin position="345"/>
        <end position="367"/>
    </location>
</feature>
<dbReference type="AlphaFoldDB" id="A0A4Y9ZFP5"/>
<dbReference type="EMBL" id="SEOQ01000004">
    <property type="protein sequence ID" value="TFY72837.1"/>
    <property type="molecule type" value="Genomic_DNA"/>
</dbReference>